<protein>
    <submittedName>
        <fullName evidence="1">AlpA family phage regulatory protein</fullName>
    </submittedName>
</protein>
<comment type="caution">
    <text evidence="1">The sequence shown here is derived from an EMBL/GenBank/DDBJ whole genome shotgun (WGS) entry which is preliminary data.</text>
</comment>
<dbReference type="Pfam" id="PF05930">
    <property type="entry name" value="Phage_AlpA"/>
    <property type="match status" value="1"/>
</dbReference>
<dbReference type="Gene3D" id="1.10.238.160">
    <property type="match status" value="1"/>
</dbReference>
<organism evidence="1 2">
    <name type="scientific">Mesopusillimonas faecipullorum</name>
    <dbReference type="NCBI Taxonomy" id="2755040"/>
    <lineage>
        <taxon>Bacteria</taxon>
        <taxon>Pseudomonadati</taxon>
        <taxon>Pseudomonadota</taxon>
        <taxon>Betaproteobacteria</taxon>
        <taxon>Burkholderiales</taxon>
        <taxon>Alcaligenaceae</taxon>
        <taxon>Mesopusillimonas</taxon>
    </lineage>
</organism>
<keyword evidence="2" id="KW-1185">Reference proteome</keyword>
<proteinExistence type="predicted"/>
<accession>A0ABS8CEF6</accession>
<evidence type="ECO:0000313" key="2">
    <source>
        <dbReference type="Proteomes" id="UP000776983"/>
    </source>
</evidence>
<dbReference type="EMBL" id="JACDXW010000006">
    <property type="protein sequence ID" value="MCB5364422.1"/>
    <property type="molecule type" value="Genomic_DNA"/>
</dbReference>
<name>A0ABS8CEF6_9BURK</name>
<sequence length="98" mass="10748">MSQSDVVEKLGQPEPAFYRMADVLRITALSRSSLYRRIASGDFPAPVSLGGRAKGWRRAALLEWIEDPVSYRPLTHCVKETSSAGGRVRRVAAATSQS</sequence>
<reference evidence="1 2" key="1">
    <citation type="submission" date="2020-07" db="EMBL/GenBank/DDBJ databases">
        <title>Pusillimonas sp. nov., isolated from poultry manure in Taiwan.</title>
        <authorList>
            <person name="Lin S.-Y."/>
            <person name="Tang Y.-S."/>
            <person name="Young C.-C."/>
        </authorList>
    </citation>
    <scope>NUCLEOTIDE SEQUENCE [LARGE SCALE GENOMIC DNA]</scope>
    <source>
        <strain evidence="1 2">CC-YST705</strain>
    </source>
</reference>
<gene>
    <name evidence="1" type="ORF">H0484_11755</name>
</gene>
<evidence type="ECO:0000313" key="1">
    <source>
        <dbReference type="EMBL" id="MCB5364422.1"/>
    </source>
</evidence>
<dbReference type="InterPro" id="IPR010260">
    <property type="entry name" value="AlpA"/>
</dbReference>
<dbReference type="Proteomes" id="UP000776983">
    <property type="component" value="Unassembled WGS sequence"/>
</dbReference>